<feature type="region of interest" description="Disordered" evidence="1">
    <location>
        <begin position="1"/>
        <end position="507"/>
    </location>
</feature>
<dbReference type="EMBL" id="ML976615">
    <property type="protein sequence ID" value="KAF1848627.1"/>
    <property type="molecule type" value="Genomic_DNA"/>
</dbReference>
<reference evidence="3" key="1">
    <citation type="submission" date="2020-01" db="EMBL/GenBank/DDBJ databases">
        <authorList>
            <consortium name="DOE Joint Genome Institute"/>
            <person name="Haridas S."/>
            <person name="Albert R."/>
            <person name="Binder M."/>
            <person name="Bloem J."/>
            <person name="Labutti K."/>
            <person name="Salamov A."/>
            <person name="Andreopoulos B."/>
            <person name="Baker S.E."/>
            <person name="Barry K."/>
            <person name="Bills G."/>
            <person name="Bluhm B.H."/>
            <person name="Cannon C."/>
            <person name="Castanera R."/>
            <person name="Culley D.E."/>
            <person name="Daum C."/>
            <person name="Ezra D."/>
            <person name="Gonzalez J.B."/>
            <person name="Henrissat B."/>
            <person name="Kuo A."/>
            <person name="Liang C."/>
            <person name="Lipzen A."/>
            <person name="Lutzoni F."/>
            <person name="Magnuson J."/>
            <person name="Mondo S."/>
            <person name="Nolan M."/>
            <person name="Ohm R."/>
            <person name="Pangilinan J."/>
            <person name="Park H.-J."/>
            <person name="Ramirez L."/>
            <person name="Alfaro M."/>
            <person name="Sun H."/>
            <person name="Tritt A."/>
            <person name="Yoshinaga Y."/>
            <person name="Zwiers L.-H."/>
            <person name="Turgeon B.G."/>
            <person name="Goodwin S.B."/>
            <person name="Spatafora J.W."/>
            <person name="Crous P.W."/>
            <person name="Grigoriev I.V."/>
        </authorList>
    </citation>
    <scope>NUCLEOTIDE SEQUENCE</scope>
    <source>
        <strain evidence="3">CBS 394.84</strain>
    </source>
</reference>
<evidence type="ECO:0000256" key="1">
    <source>
        <dbReference type="SAM" id="MobiDB-lite"/>
    </source>
</evidence>
<dbReference type="GO" id="GO:0070772">
    <property type="term" value="C:PAS complex"/>
    <property type="evidence" value="ECO:0007669"/>
    <property type="project" value="TreeGrafter"/>
</dbReference>
<name>A0A9P4GMZ6_9PLEO</name>
<dbReference type="GO" id="GO:1903778">
    <property type="term" value="P:protein localization to vacuolar membrane"/>
    <property type="evidence" value="ECO:0007669"/>
    <property type="project" value="TreeGrafter"/>
</dbReference>
<feature type="compositionally biased region" description="Polar residues" evidence="1">
    <location>
        <begin position="184"/>
        <end position="194"/>
    </location>
</feature>
<dbReference type="GeneID" id="63855938"/>
<dbReference type="PANTHER" id="PTHR28258">
    <property type="entry name" value="VACUOLAR SEGREGATION PROTEIN 7"/>
    <property type="match status" value="1"/>
</dbReference>
<gene>
    <name evidence="3" type="ORF">K460DRAFT_78535</name>
</gene>
<feature type="compositionally biased region" description="Basic and acidic residues" evidence="1">
    <location>
        <begin position="313"/>
        <end position="332"/>
    </location>
</feature>
<feature type="compositionally biased region" description="Low complexity" evidence="1">
    <location>
        <begin position="54"/>
        <end position="75"/>
    </location>
</feature>
<feature type="compositionally biased region" description="Acidic residues" evidence="1">
    <location>
        <begin position="1"/>
        <end position="10"/>
    </location>
</feature>
<feature type="compositionally biased region" description="Polar residues" evidence="1">
    <location>
        <begin position="160"/>
        <end position="177"/>
    </location>
</feature>
<feature type="compositionally biased region" description="Basic residues" evidence="1">
    <location>
        <begin position="434"/>
        <end position="444"/>
    </location>
</feature>
<proteinExistence type="predicted"/>
<accession>A0A9P4GMZ6</accession>
<feature type="compositionally biased region" description="Polar residues" evidence="1">
    <location>
        <begin position="588"/>
        <end position="626"/>
    </location>
</feature>
<organism evidence="3 4">
    <name type="scientific">Cucurbitaria berberidis CBS 394.84</name>
    <dbReference type="NCBI Taxonomy" id="1168544"/>
    <lineage>
        <taxon>Eukaryota</taxon>
        <taxon>Fungi</taxon>
        <taxon>Dikarya</taxon>
        <taxon>Ascomycota</taxon>
        <taxon>Pezizomycotina</taxon>
        <taxon>Dothideomycetes</taxon>
        <taxon>Pleosporomycetidae</taxon>
        <taxon>Pleosporales</taxon>
        <taxon>Pleosporineae</taxon>
        <taxon>Cucurbitariaceae</taxon>
        <taxon>Cucurbitaria</taxon>
    </lineage>
</organism>
<keyword evidence="2" id="KW-1133">Transmembrane helix</keyword>
<dbReference type="GO" id="GO:0000011">
    <property type="term" value="P:vacuole inheritance"/>
    <property type="evidence" value="ECO:0007669"/>
    <property type="project" value="TreeGrafter"/>
</dbReference>
<feature type="compositionally biased region" description="Polar residues" evidence="1">
    <location>
        <begin position="333"/>
        <end position="351"/>
    </location>
</feature>
<evidence type="ECO:0000313" key="4">
    <source>
        <dbReference type="Proteomes" id="UP000800039"/>
    </source>
</evidence>
<feature type="compositionally biased region" description="Polar residues" evidence="1">
    <location>
        <begin position="372"/>
        <end position="382"/>
    </location>
</feature>
<keyword evidence="4" id="KW-1185">Reference proteome</keyword>
<dbReference type="PANTHER" id="PTHR28258:SF1">
    <property type="entry name" value="VACUOLAR SEGREGATION PROTEIN 7"/>
    <property type="match status" value="1"/>
</dbReference>
<feature type="compositionally biased region" description="Low complexity" evidence="1">
    <location>
        <begin position="84"/>
        <end position="109"/>
    </location>
</feature>
<evidence type="ECO:0008006" key="5">
    <source>
        <dbReference type="Google" id="ProtNLM"/>
    </source>
</evidence>
<dbReference type="RefSeq" id="XP_040791190.1">
    <property type="nucleotide sequence ID" value="XM_040938681.1"/>
</dbReference>
<dbReference type="InterPro" id="IPR024260">
    <property type="entry name" value="Vac7"/>
</dbReference>
<sequence>MTSTTPDDDDYHSITGVLQSAEPTTSTTPTTLHTPAPPEPAPSRDISPNKGHQAPAATPAAATTAAAPESEPTASMRHHTLAGPRSLNASGSPSSAASPLSSRDASPARPHQRTAAPTGTAPRSGFRSRKSSTDVSPHRLPSLGGSGTKTPSAASIKRALSSTSIPELPPASSSETTRAPRPLKSTSGPNSGDNTPHWPISPRLRSPPPGDDGRSRSRANSLRSQLKKPDAQSMPAIVVQSSSPAPHSRFPVREEAVASDPDEPVLSMKVSSRGASGVAPKLETVQESSLPATPGFDGLEVQSFIHPATTHRSSTEERNDVSSSKVTEDLSTKHNNTMNTESGSDSATKTGKTAKMQEQRASSTHRPKTISAKPSLSSLSNRSRTEPPLRNMTVETETVPSIAQATIGNQDRSASGRVDGSLRLKPSNETIRPKKERKPPKRKAPSINSGTGFRKASSKADVFEQKVASAVDQANSSDSDATFIYESNPPEQPHRSRHHHSRTPSMTSIASLADPRLAIRDAHKNPNKKSSMKFTNPYNNPSIDGDSLDRGEGTIRIGSGRVSGGSHHHHIGRHGQGRGTLNHLVLDSDSSMAQSSRARGPSSRQASQPNSPRFHTFSVANGQSNGIKKHGEYSTYDVDAENVADDERTPLIPTGRSPRVRTPRQRNSTALRGLERRHRHDSGWCRRFAGCLVLSILLLVVIFSSVGLVFATTKPLTSVMVRDIQNVVASQEEIMLDLIVNAVNPNIIGVTVSDMDVFIFAKSKHLGSDKWWREHGNGPHDKKEDWQPIIDVPTTSGETEVATNGIDEGTDPIESEPRTMTLGRIFHFDSPLNFDGSFFQRTRAESIGEIRLFKPGNKTEAGGTERWEEVLQHPFELIVQGNFKYTLPLSTREHKVPITASYYYDPDLEKKKLIDIEAEKVEENNIKLSHAVPSTRLGRYDRRALPLLKSQ</sequence>
<feature type="compositionally biased region" description="Basic residues" evidence="1">
    <location>
        <begin position="566"/>
        <end position="576"/>
    </location>
</feature>
<feature type="region of interest" description="Disordered" evidence="1">
    <location>
        <begin position="523"/>
        <end position="630"/>
    </location>
</feature>
<feature type="compositionally biased region" description="Low complexity" evidence="1">
    <location>
        <begin position="20"/>
        <end position="34"/>
    </location>
</feature>
<evidence type="ECO:0000256" key="2">
    <source>
        <dbReference type="SAM" id="Phobius"/>
    </source>
</evidence>
<dbReference type="GO" id="GO:0000329">
    <property type="term" value="C:fungal-type vacuole membrane"/>
    <property type="evidence" value="ECO:0007669"/>
    <property type="project" value="TreeGrafter"/>
</dbReference>
<comment type="caution">
    <text evidence="3">The sequence shown here is derived from an EMBL/GenBank/DDBJ whole genome shotgun (WGS) entry which is preliminary data.</text>
</comment>
<feature type="region of interest" description="Disordered" evidence="1">
    <location>
        <begin position="644"/>
        <end position="674"/>
    </location>
</feature>
<dbReference type="GO" id="GO:0010513">
    <property type="term" value="P:positive regulation of phosphatidylinositol biosynthetic process"/>
    <property type="evidence" value="ECO:0007669"/>
    <property type="project" value="TreeGrafter"/>
</dbReference>
<dbReference type="Proteomes" id="UP000800039">
    <property type="component" value="Unassembled WGS sequence"/>
</dbReference>
<feature type="compositionally biased region" description="Polar residues" evidence="1">
    <location>
        <begin position="393"/>
        <end position="413"/>
    </location>
</feature>
<keyword evidence="2" id="KW-0472">Membrane</keyword>
<protein>
    <recommendedName>
        <fullName evidence="5">Vacuolar segregation protein 7</fullName>
    </recommendedName>
</protein>
<feature type="compositionally biased region" description="Polar residues" evidence="1">
    <location>
        <begin position="532"/>
        <end position="542"/>
    </location>
</feature>
<evidence type="ECO:0000313" key="3">
    <source>
        <dbReference type="EMBL" id="KAF1848627.1"/>
    </source>
</evidence>
<keyword evidence="2" id="KW-0812">Transmembrane</keyword>
<dbReference type="Pfam" id="PF12751">
    <property type="entry name" value="Vac7"/>
    <property type="match status" value="1"/>
</dbReference>
<dbReference type="AlphaFoldDB" id="A0A9P4GMZ6"/>
<dbReference type="OrthoDB" id="1204at2759"/>
<feature type="transmembrane region" description="Helical" evidence="2">
    <location>
        <begin position="692"/>
        <end position="712"/>
    </location>
</feature>